<evidence type="ECO:0000256" key="1">
    <source>
        <dbReference type="SAM" id="SignalP"/>
    </source>
</evidence>
<dbReference type="Proteomes" id="UP000228621">
    <property type="component" value="Unassembled WGS sequence"/>
</dbReference>
<proteinExistence type="predicted"/>
<keyword evidence="1" id="KW-0732">Signal</keyword>
<name>A0A2A5JU56_PSEO7</name>
<feature type="signal peptide" evidence="1">
    <location>
        <begin position="1"/>
        <end position="23"/>
    </location>
</feature>
<keyword evidence="3" id="KW-1185">Reference proteome</keyword>
<comment type="caution">
    <text evidence="2">The sequence shown here is derived from an EMBL/GenBank/DDBJ whole genome shotgun (WGS) entry which is preliminary data.</text>
</comment>
<gene>
    <name evidence="2" type="ORF">CEX98_04895</name>
</gene>
<evidence type="ECO:0000313" key="3">
    <source>
        <dbReference type="Proteomes" id="UP000228621"/>
    </source>
</evidence>
<feature type="chain" id="PRO_5013082671" evidence="1">
    <location>
        <begin position="24"/>
        <end position="136"/>
    </location>
</feature>
<sequence>MIKQLLLTSTLVGFVTFANNALADQVLCAVSPTSTPQEMKPDFCGSQRVTSSRPSVHFQFEPSKPIEHVTWQFNTSLSGRWDCGPRRTGCIFYDDGQSGSSFRDATACVKRVLYKDGTWKSMNECATAIYNLGSRF</sequence>
<organism evidence="2 3">
    <name type="scientific">Pseudoalteromonas piscicida</name>
    <dbReference type="NCBI Taxonomy" id="43662"/>
    <lineage>
        <taxon>Bacteria</taxon>
        <taxon>Pseudomonadati</taxon>
        <taxon>Pseudomonadota</taxon>
        <taxon>Gammaproteobacteria</taxon>
        <taxon>Alteromonadales</taxon>
        <taxon>Pseudoalteromonadaceae</taxon>
        <taxon>Pseudoalteromonas</taxon>
    </lineage>
</organism>
<dbReference type="AlphaFoldDB" id="A0A2A5JU56"/>
<dbReference type="EMBL" id="NKHF01000023">
    <property type="protein sequence ID" value="PCK32930.1"/>
    <property type="molecule type" value="Genomic_DNA"/>
</dbReference>
<dbReference type="RefSeq" id="WP_099640999.1">
    <property type="nucleotide sequence ID" value="NZ_NKHF01000023.1"/>
</dbReference>
<protein>
    <submittedName>
        <fullName evidence="2">Uncharacterized protein</fullName>
    </submittedName>
</protein>
<reference evidence="3" key="1">
    <citation type="journal article" date="2019" name="Genome Announc.">
        <title>Draft Genome Sequence of Pseudoalteromonas piscicida Strain 36Y ROTHPW, an Hypersaline Seawater Isolate from the South Coast of Sonora, Mexico.</title>
        <authorList>
            <person name="Sanchez-Diaz R."/>
            <person name="Molina-Garza Z.J."/>
            <person name="Cruz-Suarez L.E."/>
            <person name="Selvin J."/>
            <person name="Kiran G.S."/>
            <person name="Ibarra-Gamez J.C."/>
            <person name="Gomez-Gil B."/>
            <person name="Galaviz-Silva L."/>
        </authorList>
    </citation>
    <scope>NUCLEOTIDE SEQUENCE [LARGE SCALE GENOMIC DNA]</scope>
    <source>
        <strain evidence="3">36Y_RITHPW</strain>
    </source>
</reference>
<dbReference type="OrthoDB" id="6292720at2"/>
<evidence type="ECO:0000313" key="2">
    <source>
        <dbReference type="EMBL" id="PCK32930.1"/>
    </source>
</evidence>
<accession>A0A2A5JU56</accession>